<dbReference type="VEuPathDB" id="FungiDB:ASPZODRAFT_70392"/>
<dbReference type="Pfam" id="PF00172">
    <property type="entry name" value="Zn_clus"/>
    <property type="match status" value="1"/>
</dbReference>
<feature type="domain" description="Zn(2)-C6 fungal-type" evidence="5">
    <location>
        <begin position="12"/>
        <end position="41"/>
    </location>
</feature>
<dbReference type="SMART" id="SM00066">
    <property type="entry name" value="GAL4"/>
    <property type="match status" value="1"/>
</dbReference>
<dbReference type="GO" id="GO:0000981">
    <property type="term" value="F:DNA-binding transcription factor activity, RNA polymerase II-specific"/>
    <property type="evidence" value="ECO:0007669"/>
    <property type="project" value="InterPro"/>
</dbReference>
<evidence type="ECO:0000313" key="7">
    <source>
        <dbReference type="Proteomes" id="UP000184188"/>
    </source>
</evidence>
<name>A0A1L9SDB2_9EURO</name>
<dbReference type="InterPro" id="IPR053175">
    <property type="entry name" value="DHMBA_Reg_Transcription_Factor"/>
</dbReference>
<dbReference type="SUPFAM" id="SSF57701">
    <property type="entry name" value="Zn2/Cys6 DNA-binding domain"/>
    <property type="match status" value="1"/>
</dbReference>
<dbReference type="PROSITE" id="PS50048">
    <property type="entry name" value="ZN2_CY6_FUNGAL_2"/>
    <property type="match status" value="1"/>
</dbReference>
<evidence type="ECO:0000256" key="4">
    <source>
        <dbReference type="ARBA" id="ARBA00023242"/>
    </source>
</evidence>
<evidence type="ECO:0000256" key="3">
    <source>
        <dbReference type="ARBA" id="ARBA00023163"/>
    </source>
</evidence>
<dbReference type="InterPro" id="IPR001138">
    <property type="entry name" value="Zn2Cys6_DnaBD"/>
</dbReference>
<dbReference type="GeneID" id="34616132"/>
<sequence>MTTVYRGKPALGCVLCRKRRLLCDRRHPSCSQCLRVHQKCSGYRDPNALRIYDQTMEVVQKAEEARLAPSTASNQRQQQIISPPISNDERAISHVHTYYVGTAQNRGMMWYLPDLTRAGGSSALRATMKALGMASMTRMQMLPPKFKRSAAEAYGTALRATNDALRDPTQATTDATLVAVLLLSTYEMISHQFTNLQRTWMNHVEGAIRLLELRGVEQLDSDLGLELFTTVRLQSVISCIFFRYKLHHSPQMVELLDLAETKRDDNSRPVEALYRMLTRLSHLCIRVDQARRSTAGTLMPLMEESLQLDADLQSWTMSLGRAWQYTVIDTPPNNVYTPMHSDRYHMYHNVNIVGMWNHYRLARMVTNTMIRSLAHQLGSESQQLVVQATAILSQMVEDVCATVDYHFILGAPGFAAVYRLQWPLFVSALCTDMTSARYTWILQTFDMIAKTTGFQQAISMLQRLRDGKRMGIIPGS</sequence>
<organism evidence="6 7">
    <name type="scientific">Penicilliopsis zonata CBS 506.65</name>
    <dbReference type="NCBI Taxonomy" id="1073090"/>
    <lineage>
        <taxon>Eukaryota</taxon>
        <taxon>Fungi</taxon>
        <taxon>Dikarya</taxon>
        <taxon>Ascomycota</taxon>
        <taxon>Pezizomycotina</taxon>
        <taxon>Eurotiomycetes</taxon>
        <taxon>Eurotiomycetidae</taxon>
        <taxon>Eurotiales</taxon>
        <taxon>Aspergillaceae</taxon>
        <taxon>Penicilliopsis</taxon>
    </lineage>
</organism>
<dbReference type="Proteomes" id="UP000184188">
    <property type="component" value="Unassembled WGS sequence"/>
</dbReference>
<keyword evidence="4" id="KW-0539">Nucleus</keyword>
<keyword evidence="2" id="KW-0238">DNA-binding</keyword>
<evidence type="ECO:0000313" key="6">
    <source>
        <dbReference type="EMBL" id="OJJ45128.1"/>
    </source>
</evidence>
<keyword evidence="3" id="KW-0804">Transcription</keyword>
<dbReference type="PANTHER" id="PTHR38791">
    <property type="entry name" value="ZN(II)2CYS6 TRANSCRIPTION FACTOR (EUROFUNG)-RELATED-RELATED"/>
    <property type="match status" value="1"/>
</dbReference>
<dbReference type="GO" id="GO:0008270">
    <property type="term" value="F:zinc ion binding"/>
    <property type="evidence" value="ECO:0007669"/>
    <property type="project" value="InterPro"/>
</dbReference>
<proteinExistence type="predicted"/>
<dbReference type="OrthoDB" id="5429770at2759"/>
<dbReference type="PROSITE" id="PS00463">
    <property type="entry name" value="ZN2_CY6_FUNGAL_1"/>
    <property type="match status" value="1"/>
</dbReference>
<dbReference type="EMBL" id="KV878346">
    <property type="protein sequence ID" value="OJJ45128.1"/>
    <property type="molecule type" value="Genomic_DNA"/>
</dbReference>
<dbReference type="InterPro" id="IPR036864">
    <property type="entry name" value="Zn2-C6_fun-type_DNA-bd_sf"/>
</dbReference>
<dbReference type="RefSeq" id="XP_022579638.1">
    <property type="nucleotide sequence ID" value="XM_022729668.1"/>
</dbReference>
<accession>A0A1L9SDB2</accession>
<dbReference type="Gene3D" id="4.10.240.10">
    <property type="entry name" value="Zn(2)-C6 fungal-type DNA-binding domain"/>
    <property type="match status" value="1"/>
</dbReference>
<keyword evidence="7" id="KW-1185">Reference proteome</keyword>
<dbReference type="CDD" id="cd00067">
    <property type="entry name" value="GAL4"/>
    <property type="match status" value="1"/>
</dbReference>
<dbReference type="STRING" id="1073090.A0A1L9SDB2"/>
<protein>
    <recommendedName>
        <fullName evidence="5">Zn(2)-C6 fungal-type domain-containing protein</fullName>
    </recommendedName>
</protein>
<dbReference type="GO" id="GO:0003677">
    <property type="term" value="F:DNA binding"/>
    <property type="evidence" value="ECO:0007669"/>
    <property type="project" value="UniProtKB-KW"/>
</dbReference>
<evidence type="ECO:0000259" key="5">
    <source>
        <dbReference type="PROSITE" id="PS50048"/>
    </source>
</evidence>
<dbReference type="PANTHER" id="PTHR38791:SF5">
    <property type="entry name" value="TRANSCRIPTION FACTOR DBAG-RELATED"/>
    <property type="match status" value="1"/>
</dbReference>
<keyword evidence="1" id="KW-0805">Transcription regulation</keyword>
<dbReference type="AlphaFoldDB" id="A0A1L9SDB2"/>
<evidence type="ECO:0000256" key="2">
    <source>
        <dbReference type="ARBA" id="ARBA00023125"/>
    </source>
</evidence>
<evidence type="ECO:0000256" key="1">
    <source>
        <dbReference type="ARBA" id="ARBA00023015"/>
    </source>
</evidence>
<gene>
    <name evidence="6" type="ORF">ASPZODRAFT_70392</name>
</gene>
<reference evidence="7" key="1">
    <citation type="journal article" date="2017" name="Genome Biol.">
        <title>Comparative genomics reveals high biological diversity and specific adaptations in the industrially and medically important fungal genus Aspergillus.</title>
        <authorList>
            <person name="de Vries R.P."/>
            <person name="Riley R."/>
            <person name="Wiebenga A."/>
            <person name="Aguilar-Osorio G."/>
            <person name="Amillis S."/>
            <person name="Uchima C.A."/>
            <person name="Anderluh G."/>
            <person name="Asadollahi M."/>
            <person name="Askin M."/>
            <person name="Barry K."/>
            <person name="Battaglia E."/>
            <person name="Bayram O."/>
            <person name="Benocci T."/>
            <person name="Braus-Stromeyer S.A."/>
            <person name="Caldana C."/>
            <person name="Canovas D."/>
            <person name="Cerqueira G.C."/>
            <person name="Chen F."/>
            <person name="Chen W."/>
            <person name="Choi C."/>
            <person name="Clum A."/>
            <person name="Dos Santos R.A."/>
            <person name="Damasio A.R."/>
            <person name="Diallinas G."/>
            <person name="Emri T."/>
            <person name="Fekete E."/>
            <person name="Flipphi M."/>
            <person name="Freyberg S."/>
            <person name="Gallo A."/>
            <person name="Gournas C."/>
            <person name="Habgood R."/>
            <person name="Hainaut M."/>
            <person name="Harispe M.L."/>
            <person name="Henrissat B."/>
            <person name="Hilden K.S."/>
            <person name="Hope R."/>
            <person name="Hossain A."/>
            <person name="Karabika E."/>
            <person name="Karaffa L."/>
            <person name="Karanyi Z."/>
            <person name="Krasevec N."/>
            <person name="Kuo A."/>
            <person name="Kusch H."/>
            <person name="LaButti K."/>
            <person name="Lagendijk E.L."/>
            <person name="Lapidus A."/>
            <person name="Levasseur A."/>
            <person name="Lindquist E."/>
            <person name="Lipzen A."/>
            <person name="Logrieco A.F."/>
            <person name="MacCabe A."/>
            <person name="Maekelae M.R."/>
            <person name="Malavazi I."/>
            <person name="Melin P."/>
            <person name="Meyer V."/>
            <person name="Mielnichuk N."/>
            <person name="Miskei M."/>
            <person name="Molnar A.P."/>
            <person name="Mule G."/>
            <person name="Ngan C.Y."/>
            <person name="Orejas M."/>
            <person name="Orosz E."/>
            <person name="Ouedraogo J.P."/>
            <person name="Overkamp K.M."/>
            <person name="Park H.-S."/>
            <person name="Perrone G."/>
            <person name="Piumi F."/>
            <person name="Punt P.J."/>
            <person name="Ram A.F."/>
            <person name="Ramon A."/>
            <person name="Rauscher S."/>
            <person name="Record E."/>
            <person name="Riano-Pachon D.M."/>
            <person name="Robert V."/>
            <person name="Roehrig J."/>
            <person name="Ruller R."/>
            <person name="Salamov A."/>
            <person name="Salih N.S."/>
            <person name="Samson R.A."/>
            <person name="Sandor E."/>
            <person name="Sanguinetti M."/>
            <person name="Schuetze T."/>
            <person name="Sepcic K."/>
            <person name="Shelest E."/>
            <person name="Sherlock G."/>
            <person name="Sophianopoulou V."/>
            <person name="Squina F.M."/>
            <person name="Sun H."/>
            <person name="Susca A."/>
            <person name="Todd R.B."/>
            <person name="Tsang A."/>
            <person name="Unkles S.E."/>
            <person name="van de Wiele N."/>
            <person name="van Rossen-Uffink D."/>
            <person name="Oliveira J.V."/>
            <person name="Vesth T.C."/>
            <person name="Visser J."/>
            <person name="Yu J.-H."/>
            <person name="Zhou M."/>
            <person name="Andersen M.R."/>
            <person name="Archer D.B."/>
            <person name="Baker S.E."/>
            <person name="Benoit I."/>
            <person name="Brakhage A.A."/>
            <person name="Braus G.H."/>
            <person name="Fischer R."/>
            <person name="Frisvad J.C."/>
            <person name="Goldman G.H."/>
            <person name="Houbraken J."/>
            <person name="Oakley B."/>
            <person name="Pocsi I."/>
            <person name="Scazzocchio C."/>
            <person name="Seiboth B."/>
            <person name="vanKuyk P.A."/>
            <person name="Wortman J."/>
            <person name="Dyer P.S."/>
            <person name="Grigoriev I.V."/>
        </authorList>
    </citation>
    <scope>NUCLEOTIDE SEQUENCE [LARGE SCALE GENOMIC DNA]</scope>
    <source>
        <strain evidence="7">CBS 506.65</strain>
    </source>
</reference>